<evidence type="ECO:0000313" key="2">
    <source>
        <dbReference type="EMBL" id="RIY03625.1"/>
    </source>
</evidence>
<dbReference type="AlphaFoldDB" id="A0A3A1WSC5"/>
<feature type="signal peptide" evidence="1">
    <location>
        <begin position="1"/>
        <end position="24"/>
    </location>
</feature>
<dbReference type="PROSITE" id="PS51257">
    <property type="entry name" value="PROKAR_LIPOPROTEIN"/>
    <property type="match status" value="1"/>
</dbReference>
<keyword evidence="1" id="KW-0732">Signal</keyword>
<accession>A0A3A1WSC5</accession>
<gene>
    <name evidence="2" type="ORF">D3218_02440</name>
</gene>
<name>A0A3A1WSC5_9HYPH</name>
<proteinExistence type="predicted"/>
<dbReference type="EMBL" id="QYRN01000001">
    <property type="protein sequence ID" value="RIY03625.1"/>
    <property type="molecule type" value="Genomic_DNA"/>
</dbReference>
<feature type="chain" id="PRO_5017244321" description="Lipoprotein" evidence="1">
    <location>
        <begin position="25"/>
        <end position="134"/>
    </location>
</feature>
<comment type="caution">
    <text evidence="2">The sequence shown here is derived from an EMBL/GenBank/DDBJ whole genome shotgun (WGS) entry which is preliminary data.</text>
</comment>
<reference evidence="3" key="1">
    <citation type="submission" date="2018-09" db="EMBL/GenBank/DDBJ databases">
        <authorList>
            <person name="Tuo L."/>
        </authorList>
    </citation>
    <scope>NUCLEOTIDE SEQUENCE [LARGE SCALE GENOMIC DNA]</scope>
    <source>
        <strain evidence="3">M2BS4Y-1</strain>
    </source>
</reference>
<evidence type="ECO:0008006" key="4">
    <source>
        <dbReference type="Google" id="ProtNLM"/>
    </source>
</evidence>
<protein>
    <recommendedName>
        <fullName evidence="4">Lipoprotein</fullName>
    </recommendedName>
</protein>
<evidence type="ECO:0000313" key="3">
    <source>
        <dbReference type="Proteomes" id="UP000265750"/>
    </source>
</evidence>
<sequence length="134" mass="14349">MPERGSSALRVGFGLLVLTAAALAGCRTDAAPLTAPAAPAPNAAETRYIGDTGAAIYRRQAFERTRGFVFADPARGYAVCLRAPMRDGRPDHTLLILQRRIDGAVSQVEDDATILRAAADVGPCRNRSDWVRAR</sequence>
<keyword evidence="3" id="KW-1185">Reference proteome</keyword>
<dbReference type="Proteomes" id="UP000265750">
    <property type="component" value="Unassembled WGS sequence"/>
</dbReference>
<evidence type="ECO:0000256" key="1">
    <source>
        <dbReference type="SAM" id="SignalP"/>
    </source>
</evidence>
<organism evidence="2 3">
    <name type="scientific">Aureimonas flava</name>
    <dbReference type="NCBI Taxonomy" id="2320271"/>
    <lineage>
        <taxon>Bacteria</taxon>
        <taxon>Pseudomonadati</taxon>
        <taxon>Pseudomonadota</taxon>
        <taxon>Alphaproteobacteria</taxon>
        <taxon>Hyphomicrobiales</taxon>
        <taxon>Aurantimonadaceae</taxon>
        <taxon>Aureimonas</taxon>
    </lineage>
</organism>
<dbReference type="RefSeq" id="WP_119538280.1">
    <property type="nucleotide sequence ID" value="NZ_QYRN01000001.1"/>
</dbReference>
<dbReference type="OrthoDB" id="7908486at2"/>